<accession>A0ABQ6MNV3</accession>
<evidence type="ECO:0000256" key="1">
    <source>
        <dbReference type="SAM" id="MobiDB-lite"/>
    </source>
</evidence>
<protein>
    <submittedName>
        <fullName evidence="2">Uncharacterized protein</fullName>
    </submittedName>
</protein>
<sequence>MHFYDEHRPIYAAEPGRYARLLEALADAGWEEQRYPDASYPDASYADASYADGSSYTDTNYPDTSYADTSYADTHSLHNTSPLPPALAVDLDNLLRALLRALQLDSPRSPRLLPPPPLSRIALSLSLLHRRLAPRGGLSPELLAPVLAHVDRDAHHLTFCRASRCAASLERVLRAFEAAGYGGPGGLPAEPPGPGTVRGMFFGVRAAKMLPWFFRASPDGRALAGAALGLAGDDVVTLLHAYSKFGYHPTSLYAALLHHHSSSVSQRASAPRISRAALSLARLNPPDPAVAAGFFALVGRRRIAPHVGQSPDPHAPLEEALAHPLKGGARDYLGLVRVGLCAEGRERRPPAADPGQAKSALPEAAEDHKLKSEMLKRKQQATRDRALHFAKQKAKEKGKEFDKNAWKAGYDAGAPPPMADRLDLRVLQLGKVVTTDHRALRSQAKDRARRGGGAARSFFPGRLDAPSHAVGRAAPRNPDFAEGLASQVNYLYSLCVLDMYEQEAAAISHLFSAISRGVALHLSQLPHPDQPLSAADWSRLEVLQLLLNVEAPSLLPPSAAPLLPPPPAPPAPSAPSAPAPSSPYSSPNPYYMYLKQPVQPPPPLTEAEATVATVARILASKNFAIETDLSQTRCEQLNLSCYVGVGERFLDIKLGHVTAKLISFELLEPVSGYVKDLWDPKVRRPTGEAAARGRVLGKLGWSTVKLDGFKIREMRTDEQILEYLSARILEDAGLDLGWSFPPRLVDLIRVISPKPRIK</sequence>
<keyword evidence="3" id="KW-1185">Reference proteome</keyword>
<feature type="region of interest" description="Disordered" evidence="1">
    <location>
        <begin position="346"/>
        <end position="365"/>
    </location>
</feature>
<dbReference type="Proteomes" id="UP001165060">
    <property type="component" value="Unassembled WGS sequence"/>
</dbReference>
<evidence type="ECO:0000313" key="2">
    <source>
        <dbReference type="EMBL" id="GMI29192.1"/>
    </source>
</evidence>
<name>A0ABQ6MNV3_9STRA</name>
<organism evidence="2 3">
    <name type="scientific">Tetraparma gracilis</name>
    <dbReference type="NCBI Taxonomy" id="2962635"/>
    <lineage>
        <taxon>Eukaryota</taxon>
        <taxon>Sar</taxon>
        <taxon>Stramenopiles</taxon>
        <taxon>Ochrophyta</taxon>
        <taxon>Bolidophyceae</taxon>
        <taxon>Parmales</taxon>
        <taxon>Triparmaceae</taxon>
        <taxon>Tetraparma</taxon>
    </lineage>
</organism>
<gene>
    <name evidence="2" type="ORF">TeGR_g6642</name>
</gene>
<proteinExistence type="predicted"/>
<feature type="region of interest" description="Disordered" evidence="1">
    <location>
        <begin position="560"/>
        <end position="581"/>
    </location>
</feature>
<comment type="caution">
    <text evidence="2">The sequence shown here is derived from an EMBL/GenBank/DDBJ whole genome shotgun (WGS) entry which is preliminary data.</text>
</comment>
<evidence type="ECO:0000313" key="3">
    <source>
        <dbReference type="Proteomes" id="UP001165060"/>
    </source>
</evidence>
<reference evidence="2 3" key="1">
    <citation type="journal article" date="2023" name="Commun. Biol.">
        <title>Genome analysis of Parmales, the sister group of diatoms, reveals the evolutionary specialization of diatoms from phago-mixotrophs to photoautotrophs.</title>
        <authorList>
            <person name="Ban H."/>
            <person name="Sato S."/>
            <person name="Yoshikawa S."/>
            <person name="Yamada K."/>
            <person name="Nakamura Y."/>
            <person name="Ichinomiya M."/>
            <person name="Sato N."/>
            <person name="Blanc-Mathieu R."/>
            <person name="Endo H."/>
            <person name="Kuwata A."/>
            <person name="Ogata H."/>
        </authorList>
    </citation>
    <scope>NUCLEOTIDE SEQUENCE [LARGE SCALE GENOMIC DNA]</scope>
</reference>
<feature type="region of interest" description="Disordered" evidence="1">
    <location>
        <begin position="438"/>
        <end position="460"/>
    </location>
</feature>
<dbReference type="EMBL" id="BRYB01000390">
    <property type="protein sequence ID" value="GMI29192.1"/>
    <property type="molecule type" value="Genomic_DNA"/>
</dbReference>